<dbReference type="eggNOG" id="KOG4297">
    <property type="taxonomic scope" value="Eukaryota"/>
</dbReference>
<dbReference type="CTD" id="6759029"/>
<dbReference type="Proteomes" id="UP000009022">
    <property type="component" value="Unassembled WGS sequence"/>
</dbReference>
<evidence type="ECO:0000313" key="13">
    <source>
        <dbReference type="EMBL" id="EDV19659.1"/>
    </source>
</evidence>
<dbReference type="FunCoup" id="B3SC56">
    <property type="interactions" value="4"/>
</dbReference>
<dbReference type="GO" id="GO:0005886">
    <property type="term" value="C:plasma membrane"/>
    <property type="evidence" value="ECO:0000318"/>
    <property type="project" value="GO_Central"/>
</dbReference>
<evidence type="ECO:0000256" key="4">
    <source>
        <dbReference type="ARBA" id="ARBA00022989"/>
    </source>
</evidence>
<dbReference type="PROSITE" id="PS00615">
    <property type="entry name" value="C_TYPE_LECTIN_1"/>
    <property type="match status" value="1"/>
</dbReference>
<feature type="domain" description="GAIN-B" evidence="11">
    <location>
        <begin position="349"/>
        <end position="497"/>
    </location>
</feature>
<evidence type="ECO:0008006" key="15">
    <source>
        <dbReference type="Google" id="ProtNLM"/>
    </source>
</evidence>
<name>B3SC56_TRIAD</name>
<dbReference type="RefSeq" id="XP_002117816.1">
    <property type="nucleotide sequence ID" value="XM_002117780.1"/>
</dbReference>
<dbReference type="InterPro" id="IPR000203">
    <property type="entry name" value="GPS"/>
</dbReference>
<dbReference type="PROSITE" id="PS50221">
    <property type="entry name" value="GAIN_B"/>
    <property type="match status" value="1"/>
</dbReference>
<feature type="domain" description="G-protein coupled receptors family 2 profile 2" evidence="12">
    <location>
        <begin position="508"/>
        <end position="749"/>
    </location>
</feature>
<feature type="transmembrane region" description="Helical" evidence="8">
    <location>
        <begin position="650"/>
        <end position="676"/>
    </location>
</feature>
<keyword evidence="14" id="KW-1185">Reference proteome</keyword>
<dbReference type="SMART" id="SM00303">
    <property type="entry name" value="GPS"/>
    <property type="match status" value="1"/>
</dbReference>
<dbReference type="PANTHER" id="PTHR12011">
    <property type="entry name" value="ADHESION G-PROTEIN COUPLED RECEPTOR"/>
    <property type="match status" value="1"/>
</dbReference>
<dbReference type="Gene3D" id="1.20.1070.10">
    <property type="entry name" value="Rhodopsin 7-helix transmembrane proteins"/>
    <property type="match status" value="1"/>
</dbReference>
<accession>B3SC56</accession>
<dbReference type="OMA" id="YHYICER"/>
<dbReference type="InterPro" id="IPR018378">
    <property type="entry name" value="C-type_lectin_CS"/>
</dbReference>
<comment type="subcellular location">
    <subcellularLocation>
        <location evidence="1">Membrane</location>
        <topology evidence="1">Multi-pass membrane protein</topology>
    </subcellularLocation>
</comment>
<dbReference type="PROSITE" id="PS50041">
    <property type="entry name" value="C_TYPE_LECTIN_2"/>
    <property type="match status" value="1"/>
</dbReference>
<dbReference type="KEGG" id="tad:TRIADDRAFT_61846"/>
<dbReference type="GeneID" id="6759029"/>
<dbReference type="SMART" id="SM00034">
    <property type="entry name" value="CLECT"/>
    <property type="match status" value="1"/>
</dbReference>
<keyword evidence="5 8" id="KW-0472">Membrane</keyword>
<gene>
    <name evidence="13" type="ORF">TRIADDRAFT_61846</name>
</gene>
<dbReference type="InterPro" id="IPR016187">
    <property type="entry name" value="CTDL_fold"/>
</dbReference>
<dbReference type="PhylomeDB" id="B3SC56"/>
<feature type="transmembrane region" description="Helical" evidence="8">
    <location>
        <begin position="611"/>
        <end position="630"/>
    </location>
</feature>
<dbReference type="InterPro" id="IPR057244">
    <property type="entry name" value="GAIN_B"/>
</dbReference>
<dbReference type="AlphaFoldDB" id="B3SC56"/>
<dbReference type="Gene3D" id="2.60.220.50">
    <property type="match status" value="1"/>
</dbReference>
<evidence type="ECO:0000256" key="5">
    <source>
        <dbReference type="ARBA" id="ARBA00023136"/>
    </source>
</evidence>
<feature type="transmembrane region" description="Helical" evidence="8">
    <location>
        <begin position="545"/>
        <end position="562"/>
    </location>
</feature>
<dbReference type="InterPro" id="IPR016186">
    <property type="entry name" value="C-type_lectin-like/link_sf"/>
</dbReference>
<feature type="transmembrane region" description="Helical" evidence="8">
    <location>
        <begin position="725"/>
        <end position="748"/>
    </location>
</feature>
<protein>
    <recommendedName>
        <fullName evidence="15">G-protein coupled receptors family 2 profile 2 domain-containing protein</fullName>
    </recommendedName>
</protein>
<sequence length="858" mass="95470">MISILILMLNTNIEISRSLGPSCDIGWTQYNDVCLKYVAISASFAVATSYCKNDDSYLVEIKNESKQCFLKKYILQSDTTWCGLRDVVGDDKMSSHRWTKSNLSLVDTGYTKWSTFSPDLLYQECVALVPVSQEWLWFDRTCYQNYHFICEKKAYTLGSSSYTCEITSSIKNEVSISSTSEDIRISSSNIAVSEPSSDIGNTSSIESANLLTSSIVLPSIHPISATTASQGIQIDNILDYIYNAEKIDSAHCNYIVNAVRHLSTELSGNKAESYIDGLSIMSNKLILNDTTIDIKRNILENALKATTQMNIINEIGNRIALTLPVGASFSVSYCKEACSNLTIQVQNGTEFRMTGYRVVYNSSRTEKVAIQLSNGAFNSGGRVEIVSGKYAFLNKLLNDNSNLQKSLMSDIVICKVNPLPPIGISEFFTFSTSNLTTKDKTNSMDYSYTIKCVYWNIESSSWLSDGCRLALAKKGNYTCACNHLTHFAILLQVTEIDIHNASSLLQEINLVAYIGLGISIASIVLTLLIFTLLRLNSGRFTIHKNLLLAILLSQICLVASPNANINPIFCKIAAICLHFFCFASFSWMLVEGVHLYFMIIAVFNQKTRSHYYYIVGWGMPLVVVGFSVLIRFDGYGGDERCWLSTKDGLIWAFVGPVIAIISINTIIMVAVIKITVTSTTVLVYQKNIENFAGIKSMVKATAILCPLLGLTWILGMIPISGATIVMSYVYVILNSTQGLSIFVFHCLFNSEVRQAYHRMVSKRQATSMTGKSQAVGTTRGPGFRRNSKYYTLARLLQHAVIVNIQMLTNPVLRDDFHPDVNRCQKNRNNKKAKLCVCCLNNFEEGGKGRVEQSIISMY</sequence>
<evidence type="ECO:0000256" key="6">
    <source>
        <dbReference type="ARBA" id="ARBA00023157"/>
    </source>
</evidence>
<dbReference type="InterPro" id="IPR001304">
    <property type="entry name" value="C-type_lectin-like"/>
</dbReference>
<dbReference type="Gene3D" id="3.10.100.10">
    <property type="entry name" value="Mannose-Binding Protein A, subunit A"/>
    <property type="match status" value="1"/>
</dbReference>
<dbReference type="SUPFAM" id="SSF81321">
    <property type="entry name" value="Family A G protein-coupled receptor-like"/>
    <property type="match status" value="1"/>
</dbReference>
<evidence type="ECO:0000256" key="1">
    <source>
        <dbReference type="ARBA" id="ARBA00004141"/>
    </source>
</evidence>
<evidence type="ECO:0000256" key="3">
    <source>
        <dbReference type="ARBA" id="ARBA00022692"/>
    </source>
</evidence>
<dbReference type="GO" id="GO:0004930">
    <property type="term" value="F:G protein-coupled receptor activity"/>
    <property type="evidence" value="ECO:0007669"/>
    <property type="project" value="InterPro"/>
</dbReference>
<dbReference type="InterPro" id="IPR017981">
    <property type="entry name" value="GPCR_2-like_7TM"/>
</dbReference>
<dbReference type="Pfam" id="PF01825">
    <property type="entry name" value="GPS"/>
    <property type="match status" value="1"/>
</dbReference>
<proteinExistence type="inferred from homology"/>
<dbReference type="HOGENOM" id="CLU_303129_0_0_1"/>
<organism evidence="13 14">
    <name type="scientific">Trichoplax adhaerens</name>
    <name type="common">Trichoplax reptans</name>
    <dbReference type="NCBI Taxonomy" id="10228"/>
    <lineage>
        <taxon>Eukaryota</taxon>
        <taxon>Metazoa</taxon>
        <taxon>Placozoa</taxon>
        <taxon>Uniplacotomia</taxon>
        <taxon>Trichoplacea</taxon>
        <taxon>Trichoplacidae</taxon>
        <taxon>Trichoplax</taxon>
    </lineage>
</organism>
<evidence type="ECO:0000313" key="14">
    <source>
        <dbReference type="Proteomes" id="UP000009022"/>
    </source>
</evidence>
<evidence type="ECO:0000256" key="2">
    <source>
        <dbReference type="ARBA" id="ARBA00007343"/>
    </source>
</evidence>
<keyword evidence="7" id="KW-0325">Glycoprotein</keyword>
<dbReference type="STRING" id="10228.B3SC56"/>
<dbReference type="PROSITE" id="PS50261">
    <property type="entry name" value="G_PROTEIN_RECEP_F2_4"/>
    <property type="match status" value="1"/>
</dbReference>
<dbReference type="CDD" id="cd00037">
    <property type="entry name" value="CLECT"/>
    <property type="match status" value="1"/>
</dbReference>
<dbReference type="SUPFAM" id="SSF56436">
    <property type="entry name" value="C-type lectin-like"/>
    <property type="match status" value="1"/>
</dbReference>
<feature type="transmembrane region" description="Helical" evidence="8">
    <location>
        <begin position="697"/>
        <end position="719"/>
    </location>
</feature>
<dbReference type="PRINTS" id="PR00249">
    <property type="entry name" value="GPCRSECRETIN"/>
</dbReference>
<feature type="signal peptide" evidence="9">
    <location>
        <begin position="1"/>
        <end position="18"/>
    </location>
</feature>
<dbReference type="eggNOG" id="KOG4193">
    <property type="taxonomic scope" value="Eukaryota"/>
</dbReference>
<dbReference type="InterPro" id="IPR046338">
    <property type="entry name" value="GAIN_dom_sf"/>
</dbReference>
<keyword evidence="3 8" id="KW-0812">Transmembrane</keyword>
<dbReference type="CDD" id="cd15933">
    <property type="entry name" value="7tmB2_GPR133-like_Adhesion_V"/>
    <property type="match status" value="1"/>
</dbReference>
<comment type="similarity">
    <text evidence="2">Belongs to the G-protein coupled receptor 2 family. Adhesion G-protein coupled receptor (ADGR) subfamily.</text>
</comment>
<dbReference type="PANTHER" id="PTHR12011:SF347">
    <property type="entry name" value="FI21270P1-RELATED"/>
    <property type="match status" value="1"/>
</dbReference>
<dbReference type="Pfam" id="PF00059">
    <property type="entry name" value="Lectin_C"/>
    <property type="match status" value="1"/>
</dbReference>
<feature type="domain" description="C-type lectin" evidence="10">
    <location>
        <begin position="30"/>
        <end position="151"/>
    </location>
</feature>
<dbReference type="EMBL" id="DS985268">
    <property type="protein sequence ID" value="EDV19659.1"/>
    <property type="molecule type" value="Genomic_DNA"/>
</dbReference>
<keyword evidence="4 8" id="KW-1133">Transmembrane helix</keyword>
<feature type="transmembrane region" description="Helical" evidence="8">
    <location>
        <begin position="568"/>
        <end position="590"/>
    </location>
</feature>
<evidence type="ECO:0000256" key="8">
    <source>
        <dbReference type="SAM" id="Phobius"/>
    </source>
</evidence>
<evidence type="ECO:0000259" key="12">
    <source>
        <dbReference type="PROSITE" id="PS50261"/>
    </source>
</evidence>
<dbReference type="Pfam" id="PF00002">
    <property type="entry name" value="7tm_2"/>
    <property type="match status" value="1"/>
</dbReference>
<evidence type="ECO:0000259" key="10">
    <source>
        <dbReference type="PROSITE" id="PS50041"/>
    </source>
</evidence>
<dbReference type="FunFam" id="1.20.1070.10:FF:000058">
    <property type="entry name" value="Adhesion G protein-coupled receptor F5"/>
    <property type="match status" value="1"/>
</dbReference>
<dbReference type="InParanoid" id="B3SC56"/>
<evidence type="ECO:0000259" key="11">
    <source>
        <dbReference type="PROSITE" id="PS50221"/>
    </source>
</evidence>
<feature type="transmembrane region" description="Helical" evidence="8">
    <location>
        <begin position="510"/>
        <end position="533"/>
    </location>
</feature>
<dbReference type="OrthoDB" id="347083at2759"/>
<dbReference type="InterPro" id="IPR000832">
    <property type="entry name" value="GPCR_2_secretin-like"/>
</dbReference>
<keyword evidence="9" id="KW-0732">Signal</keyword>
<evidence type="ECO:0000256" key="9">
    <source>
        <dbReference type="SAM" id="SignalP"/>
    </source>
</evidence>
<keyword evidence="6" id="KW-1015">Disulfide bond</keyword>
<evidence type="ECO:0000256" key="7">
    <source>
        <dbReference type="ARBA" id="ARBA00023180"/>
    </source>
</evidence>
<dbReference type="GO" id="GO:0007166">
    <property type="term" value="P:cell surface receptor signaling pathway"/>
    <property type="evidence" value="ECO:0007669"/>
    <property type="project" value="InterPro"/>
</dbReference>
<feature type="chain" id="PRO_5002797403" description="G-protein coupled receptors family 2 profile 2 domain-containing protein" evidence="9">
    <location>
        <begin position="19"/>
        <end position="858"/>
    </location>
</feature>
<reference evidence="13 14" key="1">
    <citation type="journal article" date="2008" name="Nature">
        <title>The Trichoplax genome and the nature of placozoans.</title>
        <authorList>
            <person name="Srivastava M."/>
            <person name="Begovic E."/>
            <person name="Chapman J."/>
            <person name="Putnam N.H."/>
            <person name="Hellsten U."/>
            <person name="Kawashima T."/>
            <person name="Kuo A."/>
            <person name="Mitros T."/>
            <person name="Salamov A."/>
            <person name="Carpenter M.L."/>
            <person name="Signorovitch A.Y."/>
            <person name="Moreno M.A."/>
            <person name="Kamm K."/>
            <person name="Grimwood J."/>
            <person name="Schmutz J."/>
            <person name="Shapiro H."/>
            <person name="Grigoriev I.V."/>
            <person name="Buss L.W."/>
            <person name="Schierwater B."/>
            <person name="Dellaporta S.L."/>
            <person name="Rokhsar D.S."/>
        </authorList>
    </citation>
    <scope>NUCLEOTIDE SEQUENCE [LARGE SCALE GENOMIC DNA]</scope>
    <source>
        <strain evidence="13 14">Grell-BS-1999</strain>
    </source>
</reference>